<dbReference type="Proteomes" id="UP000283474">
    <property type="component" value="Chromosome"/>
</dbReference>
<dbReference type="InterPro" id="IPR046586">
    <property type="entry name" value="DUF6644"/>
</dbReference>
<keyword evidence="1" id="KW-0472">Membrane</keyword>
<keyword evidence="4" id="KW-1185">Reference proteome</keyword>
<evidence type="ECO:0000256" key="1">
    <source>
        <dbReference type="SAM" id="Phobius"/>
    </source>
</evidence>
<name>A0A410GC51_9BURK</name>
<accession>A0A410GC51</accession>
<dbReference type="KEGG" id="pus:CKA81_08445"/>
<feature type="transmembrane region" description="Helical" evidence="1">
    <location>
        <begin position="91"/>
        <end position="115"/>
    </location>
</feature>
<reference evidence="3 4" key="1">
    <citation type="submission" date="2017-08" db="EMBL/GenBank/DDBJ databases">
        <authorList>
            <person name="Park S.-J."/>
            <person name="Kim H."/>
        </authorList>
    </citation>
    <scope>NUCLEOTIDE SEQUENCE [LARGE SCALE GENOMIC DNA]</scope>
    <source>
        <strain evidence="4">ye3</strain>
    </source>
</reference>
<feature type="transmembrane region" description="Helical" evidence="1">
    <location>
        <begin position="136"/>
        <end position="156"/>
    </location>
</feature>
<dbReference type="RefSeq" id="WP_128354912.1">
    <property type="nucleotide sequence ID" value="NZ_CP022987.1"/>
</dbReference>
<dbReference type="Pfam" id="PF20349">
    <property type="entry name" value="DUF6644"/>
    <property type="match status" value="1"/>
</dbReference>
<dbReference type="EMBL" id="CP022987">
    <property type="protein sequence ID" value="QAA93863.1"/>
    <property type="molecule type" value="Genomic_DNA"/>
</dbReference>
<protein>
    <submittedName>
        <fullName evidence="3">DUF2214 domain-containing protein</fullName>
    </submittedName>
</protein>
<feature type="transmembrane region" description="Helical" evidence="1">
    <location>
        <begin position="64"/>
        <end position="85"/>
    </location>
</feature>
<sequence>MTALLEWLANLPPAVLLQGSGTAYLLVNAAHILFLGVLVGSIVALDLRVLGMGRDIPLSVIAPYLSRVAAGGLALAILTGVWLFITQPQEYVTSAAFLIKIALVVLGVINALWLHASTAWRQALLPDARTPRAARMHALASLLIWVSAVLAGRWIAFL</sequence>
<evidence type="ECO:0000259" key="2">
    <source>
        <dbReference type="Pfam" id="PF20349"/>
    </source>
</evidence>
<gene>
    <name evidence="3" type="ORF">CKA81_08445</name>
</gene>
<organism evidence="3 4">
    <name type="scientific">Pollutimonas thiosulfatoxidans</name>
    <dbReference type="NCBI Taxonomy" id="2028345"/>
    <lineage>
        <taxon>Bacteria</taxon>
        <taxon>Pseudomonadati</taxon>
        <taxon>Pseudomonadota</taxon>
        <taxon>Betaproteobacteria</taxon>
        <taxon>Burkholderiales</taxon>
        <taxon>Alcaligenaceae</taxon>
        <taxon>Pollutimonas</taxon>
    </lineage>
</organism>
<evidence type="ECO:0000313" key="4">
    <source>
        <dbReference type="Proteomes" id="UP000283474"/>
    </source>
</evidence>
<dbReference type="OrthoDB" id="8537176at2"/>
<keyword evidence="1" id="KW-0812">Transmembrane</keyword>
<dbReference type="AlphaFoldDB" id="A0A410GC51"/>
<proteinExistence type="predicted"/>
<keyword evidence="1" id="KW-1133">Transmembrane helix</keyword>
<feature type="transmembrane region" description="Helical" evidence="1">
    <location>
        <begin position="23"/>
        <end position="44"/>
    </location>
</feature>
<feature type="domain" description="DUF6644" evidence="2">
    <location>
        <begin position="27"/>
        <end position="157"/>
    </location>
</feature>
<evidence type="ECO:0000313" key="3">
    <source>
        <dbReference type="EMBL" id="QAA93863.1"/>
    </source>
</evidence>